<evidence type="ECO:0000256" key="3">
    <source>
        <dbReference type="ARBA" id="ARBA00022900"/>
    </source>
</evidence>
<dbReference type="AlphaFoldDB" id="A0AB39Z4C4"/>
<comment type="similarity">
    <text evidence="1 4">Belongs to the serpin family.</text>
</comment>
<evidence type="ECO:0000256" key="1">
    <source>
        <dbReference type="ARBA" id="ARBA00009500"/>
    </source>
</evidence>
<evidence type="ECO:0000259" key="5">
    <source>
        <dbReference type="SMART" id="SM00093"/>
    </source>
</evidence>
<dbReference type="SMART" id="SM00093">
    <property type="entry name" value="SERPIN"/>
    <property type="match status" value="1"/>
</dbReference>
<dbReference type="InterPro" id="IPR036186">
    <property type="entry name" value="Serpin_sf"/>
</dbReference>
<evidence type="ECO:0000256" key="2">
    <source>
        <dbReference type="ARBA" id="ARBA00022690"/>
    </source>
</evidence>
<organism evidence="6 7">
    <name type="scientific">Drosophila suzukii</name>
    <name type="common">Spotted-wing drosophila fruit fly</name>
    <dbReference type="NCBI Taxonomy" id="28584"/>
    <lineage>
        <taxon>Eukaryota</taxon>
        <taxon>Metazoa</taxon>
        <taxon>Ecdysozoa</taxon>
        <taxon>Arthropoda</taxon>
        <taxon>Hexapoda</taxon>
        <taxon>Insecta</taxon>
        <taxon>Pterygota</taxon>
        <taxon>Neoptera</taxon>
        <taxon>Endopterygota</taxon>
        <taxon>Diptera</taxon>
        <taxon>Brachycera</taxon>
        <taxon>Muscomorpha</taxon>
        <taxon>Ephydroidea</taxon>
        <taxon>Drosophilidae</taxon>
        <taxon>Drosophila</taxon>
        <taxon>Sophophora</taxon>
    </lineage>
</organism>
<evidence type="ECO:0000256" key="4">
    <source>
        <dbReference type="RuleBase" id="RU000411"/>
    </source>
</evidence>
<dbReference type="GO" id="GO:0005615">
    <property type="term" value="C:extracellular space"/>
    <property type="evidence" value="ECO:0007669"/>
    <property type="project" value="InterPro"/>
</dbReference>
<feature type="domain" description="Serpin" evidence="5">
    <location>
        <begin position="18"/>
        <end position="361"/>
    </location>
</feature>
<sequence>MQLMLLGASISSPSLSPQLLHKLISGRDPLPPGVLIYHPEVLNALETLSVITDGETYKEFNGLYVRPLPKISPELWVNHTNTLLLAEGTGVLYPGIQAIAELAQLKFIDFTFPRRSLFKFNEFLKDTHQSSYFSSILQRRKLNADTQLISVSTATMSAQWMQSFDPKNSGLRVFHSQVDEHGGSRTVAIDSMVLTGNFLYDDFKGLQLLHLPLKNNLTFLILLSPQISDKKSYKIPNQYNPLELLKKGYLETVDVQIPKLEFEYRTELVPTALNGMGIRRVHEKDADFSRLTLNKIKLSSMVHATSIRLDEFGINEEPFEIRTLAFSKVLRSNQLFIADRPFFFSIVTENQVLFTGEFLGP</sequence>
<dbReference type="InterPro" id="IPR042185">
    <property type="entry name" value="Serpin_sf_2"/>
</dbReference>
<dbReference type="InterPro" id="IPR023795">
    <property type="entry name" value="Serpin_CS"/>
</dbReference>
<dbReference type="PROSITE" id="PS00284">
    <property type="entry name" value="SERPIN"/>
    <property type="match status" value="1"/>
</dbReference>
<keyword evidence="2" id="KW-0646">Protease inhibitor</keyword>
<dbReference type="Gene3D" id="3.30.497.10">
    <property type="entry name" value="Antithrombin, subunit I, domain 2"/>
    <property type="match status" value="1"/>
</dbReference>
<dbReference type="InterPro" id="IPR000215">
    <property type="entry name" value="Serpin_fam"/>
</dbReference>
<evidence type="ECO:0000313" key="7">
    <source>
        <dbReference type="RefSeq" id="XP_016928204.2"/>
    </source>
</evidence>
<accession>A0AB39Z4C4</accession>
<dbReference type="RefSeq" id="XP_016928204.2">
    <property type="nucleotide sequence ID" value="XM_017072715.4"/>
</dbReference>
<reference evidence="7" key="1">
    <citation type="submission" date="2025-08" db="UniProtKB">
        <authorList>
            <consortium name="RefSeq"/>
        </authorList>
    </citation>
    <scope>IDENTIFICATION</scope>
</reference>
<name>A0AB39Z4C4_DROSZ</name>
<dbReference type="Proteomes" id="UP001652628">
    <property type="component" value="Chromosome 2R"/>
</dbReference>
<gene>
    <name evidence="7" type="primary">LOC108008810</name>
</gene>
<keyword evidence="3" id="KW-0722">Serine protease inhibitor</keyword>
<evidence type="ECO:0000313" key="6">
    <source>
        <dbReference type="Proteomes" id="UP001652628"/>
    </source>
</evidence>
<keyword evidence="6" id="KW-1185">Reference proteome</keyword>
<proteinExistence type="inferred from homology"/>
<dbReference type="Pfam" id="PF00079">
    <property type="entry name" value="Serpin"/>
    <property type="match status" value="1"/>
</dbReference>
<dbReference type="InterPro" id="IPR023796">
    <property type="entry name" value="Serpin_dom"/>
</dbReference>
<dbReference type="GeneID" id="108008810"/>
<dbReference type="PANTHER" id="PTHR11461:SF211">
    <property type="entry name" value="GH10112P-RELATED"/>
    <property type="match status" value="1"/>
</dbReference>
<dbReference type="GO" id="GO:0004867">
    <property type="term" value="F:serine-type endopeptidase inhibitor activity"/>
    <property type="evidence" value="ECO:0007669"/>
    <property type="project" value="UniProtKB-KW"/>
</dbReference>
<dbReference type="PANTHER" id="PTHR11461">
    <property type="entry name" value="SERINE PROTEASE INHIBITOR, SERPIN"/>
    <property type="match status" value="1"/>
</dbReference>
<dbReference type="Gene3D" id="2.30.39.10">
    <property type="entry name" value="Alpha-1-antitrypsin, domain 1"/>
    <property type="match status" value="1"/>
</dbReference>
<protein>
    <submittedName>
        <fullName evidence="7">Antitrypsin-like</fullName>
    </submittedName>
</protein>
<dbReference type="InterPro" id="IPR042178">
    <property type="entry name" value="Serpin_sf_1"/>
</dbReference>
<dbReference type="SUPFAM" id="SSF56574">
    <property type="entry name" value="Serpins"/>
    <property type="match status" value="1"/>
</dbReference>